<sequence>ILKKIGSSGKYQIIVCGLLISSTAPNGFLALVTVFTHIIPSHYCKVPVLEALAQQQNISKNSSVYKSWLNFSLPLEENADGVLARSQCKRYSDLGFTWNGTVAIPTN</sequence>
<feature type="transmembrane region" description="Helical" evidence="1">
    <location>
        <begin position="12"/>
        <end position="39"/>
    </location>
</feature>
<reference evidence="2" key="3">
    <citation type="submission" date="2025-09" db="UniProtKB">
        <authorList>
            <consortium name="Ensembl"/>
        </authorList>
    </citation>
    <scope>IDENTIFICATION</scope>
</reference>
<keyword evidence="1" id="KW-1133">Transmembrane helix</keyword>
<evidence type="ECO:0000313" key="3">
    <source>
        <dbReference type="Proteomes" id="UP000007875"/>
    </source>
</evidence>
<dbReference type="AlphaFoldDB" id="H2YG93"/>
<dbReference type="HOGENOM" id="CLU_2215756_0_0_1"/>
<keyword evidence="1" id="KW-0472">Membrane</keyword>
<reference evidence="3" key="1">
    <citation type="submission" date="2003-08" db="EMBL/GenBank/DDBJ databases">
        <authorList>
            <person name="Birren B."/>
            <person name="Nusbaum C."/>
            <person name="Abebe A."/>
            <person name="Abouelleil A."/>
            <person name="Adekoya E."/>
            <person name="Ait-zahra M."/>
            <person name="Allen N."/>
            <person name="Allen T."/>
            <person name="An P."/>
            <person name="Anderson M."/>
            <person name="Anderson S."/>
            <person name="Arachchi H."/>
            <person name="Armbruster J."/>
            <person name="Bachantsang P."/>
            <person name="Baldwin J."/>
            <person name="Barry A."/>
            <person name="Bayul T."/>
            <person name="Blitshsteyn B."/>
            <person name="Bloom T."/>
            <person name="Blye J."/>
            <person name="Boguslavskiy L."/>
            <person name="Borowsky M."/>
            <person name="Boukhgalter B."/>
            <person name="Brunache A."/>
            <person name="Butler J."/>
            <person name="Calixte N."/>
            <person name="Calvo S."/>
            <person name="Camarata J."/>
            <person name="Campo K."/>
            <person name="Chang J."/>
            <person name="Cheshatsang Y."/>
            <person name="Citroen M."/>
            <person name="Collymore A."/>
            <person name="Considine T."/>
            <person name="Cook A."/>
            <person name="Cooke P."/>
            <person name="Corum B."/>
            <person name="Cuomo C."/>
            <person name="David R."/>
            <person name="Dawoe T."/>
            <person name="Degray S."/>
            <person name="Dodge S."/>
            <person name="Dooley K."/>
            <person name="Dorje P."/>
            <person name="Dorjee K."/>
            <person name="Dorris L."/>
            <person name="Duffey N."/>
            <person name="Dupes A."/>
            <person name="Elkins T."/>
            <person name="Engels R."/>
            <person name="Erickson J."/>
            <person name="Farina A."/>
            <person name="Faro S."/>
            <person name="Ferreira P."/>
            <person name="Fischer H."/>
            <person name="Fitzgerald M."/>
            <person name="Foley K."/>
            <person name="Gage D."/>
            <person name="Galagan J."/>
            <person name="Gearin G."/>
            <person name="Gnerre S."/>
            <person name="Gnirke A."/>
            <person name="Goyette A."/>
            <person name="Graham J."/>
            <person name="Grandbois E."/>
            <person name="Gyaltsen K."/>
            <person name="Hafez N."/>
            <person name="Hagopian D."/>
            <person name="Hagos B."/>
            <person name="Hall J."/>
            <person name="Hatcher B."/>
            <person name="Heller A."/>
            <person name="Higgins H."/>
            <person name="Honan T."/>
            <person name="Horn A."/>
            <person name="Houde N."/>
            <person name="Hughes L."/>
            <person name="Hulme W."/>
            <person name="Husby E."/>
            <person name="Iliev I."/>
            <person name="Jaffe D."/>
            <person name="Jones C."/>
            <person name="Kamal M."/>
            <person name="Kamat A."/>
            <person name="Kamvysselis M."/>
            <person name="Karlsson E."/>
            <person name="Kells C."/>
            <person name="Kieu A."/>
            <person name="Kisner P."/>
            <person name="Kodira C."/>
            <person name="Kulbokas E."/>
            <person name="Labutti K."/>
            <person name="Lama D."/>
            <person name="Landers T."/>
            <person name="Leger J."/>
            <person name="Levine S."/>
            <person name="Lewis D."/>
            <person name="Lewis T."/>
            <person name="Lindblad-toh K."/>
            <person name="Liu X."/>
            <person name="Lokyitsang T."/>
            <person name="Lokyitsang Y."/>
            <person name="Lucien O."/>
            <person name="Lui A."/>
            <person name="Ma L.J."/>
            <person name="Mabbitt R."/>
            <person name="Macdonald J."/>
            <person name="Maclean C."/>
            <person name="Major J."/>
            <person name="Manning J."/>
            <person name="Marabella R."/>
            <person name="Maru K."/>
            <person name="Matthews C."/>
            <person name="Mauceli E."/>
            <person name="Mccarthy M."/>
            <person name="Mcdonough S."/>
            <person name="Mcghee T."/>
            <person name="Meldrim J."/>
            <person name="Meneus L."/>
            <person name="Mesirov J."/>
            <person name="Mihalev A."/>
            <person name="Mihova T."/>
            <person name="Mikkelsen T."/>
            <person name="Mlenga V."/>
            <person name="Moru K."/>
            <person name="Mozes J."/>
            <person name="Mulrain L."/>
            <person name="Munson G."/>
            <person name="Naylor J."/>
            <person name="Newes C."/>
            <person name="Nguyen C."/>
            <person name="Nguyen N."/>
            <person name="Nguyen T."/>
            <person name="Nicol R."/>
            <person name="Nielsen C."/>
            <person name="Nizzari M."/>
            <person name="Norbu C."/>
            <person name="Norbu N."/>
            <person name="O'donnell P."/>
            <person name="Okoawo O."/>
            <person name="O'leary S."/>
            <person name="Omotosho B."/>
            <person name="O'neill K."/>
            <person name="Osman S."/>
            <person name="Parker S."/>
            <person name="Perrin D."/>
            <person name="Phunkhang P."/>
            <person name="Piqani B."/>
            <person name="Purcell S."/>
            <person name="Rachupka T."/>
            <person name="Ramasamy U."/>
            <person name="Rameau R."/>
            <person name="Ray V."/>
            <person name="Raymond C."/>
            <person name="Retta R."/>
            <person name="Richardson S."/>
            <person name="Rise C."/>
            <person name="Rodriguez J."/>
            <person name="Rogers J."/>
            <person name="Rogov P."/>
            <person name="Rutman M."/>
            <person name="Schupbach R."/>
            <person name="Seaman C."/>
            <person name="Settipalli S."/>
            <person name="Sharpe T."/>
            <person name="Sheridan J."/>
            <person name="Sherpa N."/>
            <person name="Shi J."/>
            <person name="Smirnov S."/>
            <person name="Smith C."/>
            <person name="Sougnez C."/>
            <person name="Spencer B."/>
            <person name="Stalker J."/>
            <person name="Stange-thomann N."/>
            <person name="Stavropoulos S."/>
            <person name="Stetson K."/>
            <person name="Stone C."/>
            <person name="Stone S."/>
            <person name="Stubbs M."/>
            <person name="Talamas J."/>
            <person name="Tchuinga P."/>
            <person name="Tenzing P."/>
            <person name="Tesfaye S."/>
            <person name="Theodore J."/>
            <person name="Thoulutsang Y."/>
            <person name="Topham K."/>
            <person name="Towey S."/>
            <person name="Tsamla T."/>
            <person name="Tsomo N."/>
            <person name="Vallee D."/>
            <person name="Vassiliev H."/>
            <person name="Venkataraman V."/>
            <person name="Vinson J."/>
            <person name="Vo A."/>
            <person name="Wade C."/>
            <person name="Wang S."/>
            <person name="Wangchuk T."/>
            <person name="Wangdi T."/>
            <person name="Whittaker C."/>
            <person name="Wilkinson J."/>
            <person name="Wu Y."/>
            <person name="Wyman D."/>
            <person name="Yadav S."/>
            <person name="Yang S."/>
            <person name="Yang X."/>
            <person name="Yeager S."/>
            <person name="Yee E."/>
            <person name="Young G."/>
            <person name="Zainoun J."/>
            <person name="Zembeck L."/>
            <person name="Zimmer A."/>
            <person name="Zody M."/>
            <person name="Lander E."/>
        </authorList>
    </citation>
    <scope>NUCLEOTIDE SEQUENCE [LARGE SCALE GENOMIC DNA]</scope>
</reference>
<reference evidence="2" key="2">
    <citation type="submission" date="2025-08" db="UniProtKB">
        <authorList>
            <consortium name="Ensembl"/>
        </authorList>
    </citation>
    <scope>IDENTIFICATION</scope>
</reference>
<dbReference type="Proteomes" id="UP000007875">
    <property type="component" value="Unassembled WGS sequence"/>
</dbReference>
<organism evidence="2 3">
    <name type="scientific">Ciona savignyi</name>
    <name type="common">Pacific transparent sea squirt</name>
    <dbReference type="NCBI Taxonomy" id="51511"/>
    <lineage>
        <taxon>Eukaryota</taxon>
        <taxon>Metazoa</taxon>
        <taxon>Chordata</taxon>
        <taxon>Tunicata</taxon>
        <taxon>Ascidiacea</taxon>
        <taxon>Phlebobranchia</taxon>
        <taxon>Cionidae</taxon>
        <taxon>Ciona</taxon>
    </lineage>
</organism>
<evidence type="ECO:0000313" key="2">
    <source>
        <dbReference type="Ensembl" id="ENSCSAVP00000004342.1"/>
    </source>
</evidence>
<name>H2YG93_CIOSA</name>
<evidence type="ECO:0000256" key="1">
    <source>
        <dbReference type="SAM" id="Phobius"/>
    </source>
</evidence>
<accession>H2YG93</accession>
<dbReference type="InParanoid" id="H2YG93"/>
<dbReference type="Ensembl" id="ENSCSAVT00000004406.1">
    <property type="protein sequence ID" value="ENSCSAVP00000004342.1"/>
    <property type="gene ID" value="ENSCSAVG00000002571.1"/>
</dbReference>
<keyword evidence="3" id="KW-1185">Reference proteome</keyword>
<proteinExistence type="predicted"/>
<keyword evidence="1" id="KW-0812">Transmembrane</keyword>
<protein>
    <submittedName>
        <fullName evidence="2">Uncharacterized protein</fullName>
    </submittedName>
</protein>